<sequence>MMPSTWQEWLALFFTIIFQLCSVMAQNDSSGYDHDPILQYRPAFVESLPVQILLTGVVLTLVVVLLLHLLFTAQYHWPLARVNYALQLTGVITLLTSITATIYVIFSSNVQESQHWPYMLSYLAVNMPNHGVNTTANTTDPTVIYAHRWSLAESATWTVMNATTSMVIQVTHIHFLTLLFPSNLEARLIFGLLGPLAIISAVMQLLPIFYGMTPLPLAEDTRNVCNAALSLLFTSALIIWGFFVNREAAWRTDGGTSAFGVGAIVLALMSTTLNFIYIPSQDQYGWMPKLMWSVVMWQSFLGWWWWVGSGMGVGEVEELLMKEEKRERKRKLKAQRRKEQREKAKTMWKGVTGAFTTKRDHFESRDSGEGHEVFENSEPLKALASGNALPTAGSITSGSSRSMLPLQFVNRWYARLRHAHLTAAREQAVERVERIHQVFGREETRNAMREPGAQVTGWGLGSYGLRGVERDRREGQELQIRTEEDDDRSDPGKIAEPELLPQDQFFRRRGYQPELQPSQHVPPAPETDLGFGWISFWWWGPLRRWRLRDSTAYR</sequence>
<evidence type="ECO:0000256" key="3">
    <source>
        <dbReference type="SAM" id="SignalP"/>
    </source>
</evidence>
<keyword evidence="5" id="KW-1185">Reference proteome</keyword>
<dbReference type="RefSeq" id="XP_041290756.1">
    <property type="nucleotide sequence ID" value="XM_041437917.1"/>
</dbReference>
<gene>
    <name evidence="4" type="ORF">F5147DRAFT_704859</name>
</gene>
<feature type="transmembrane region" description="Helical" evidence="2">
    <location>
        <begin position="84"/>
        <end position="106"/>
    </location>
</feature>
<evidence type="ECO:0000313" key="5">
    <source>
        <dbReference type="Proteomes" id="UP000823399"/>
    </source>
</evidence>
<feature type="transmembrane region" description="Helical" evidence="2">
    <location>
        <begin position="290"/>
        <end position="307"/>
    </location>
</feature>
<feature type="transmembrane region" description="Helical" evidence="2">
    <location>
        <begin position="255"/>
        <end position="278"/>
    </location>
</feature>
<name>A0A9P7JS47_9AGAM</name>
<comment type="caution">
    <text evidence="4">The sequence shown here is derived from an EMBL/GenBank/DDBJ whole genome shotgun (WGS) entry which is preliminary data.</text>
</comment>
<feature type="region of interest" description="Disordered" evidence="1">
    <location>
        <begin position="471"/>
        <end position="499"/>
    </location>
</feature>
<keyword evidence="2" id="KW-0472">Membrane</keyword>
<feature type="signal peptide" evidence="3">
    <location>
        <begin position="1"/>
        <end position="25"/>
    </location>
</feature>
<feature type="transmembrane region" description="Helical" evidence="2">
    <location>
        <begin position="49"/>
        <end position="72"/>
    </location>
</feature>
<dbReference type="AlphaFoldDB" id="A0A9P7JS47"/>
<dbReference type="OrthoDB" id="3357304at2759"/>
<evidence type="ECO:0000256" key="1">
    <source>
        <dbReference type="SAM" id="MobiDB-lite"/>
    </source>
</evidence>
<organism evidence="4 5">
    <name type="scientific">Suillus discolor</name>
    <dbReference type="NCBI Taxonomy" id="1912936"/>
    <lineage>
        <taxon>Eukaryota</taxon>
        <taxon>Fungi</taxon>
        <taxon>Dikarya</taxon>
        <taxon>Basidiomycota</taxon>
        <taxon>Agaricomycotina</taxon>
        <taxon>Agaricomycetes</taxon>
        <taxon>Agaricomycetidae</taxon>
        <taxon>Boletales</taxon>
        <taxon>Suillineae</taxon>
        <taxon>Suillaceae</taxon>
        <taxon>Suillus</taxon>
    </lineage>
</organism>
<dbReference type="GeneID" id="64700176"/>
<keyword evidence="3" id="KW-0732">Signal</keyword>
<evidence type="ECO:0000313" key="4">
    <source>
        <dbReference type="EMBL" id="KAG2104051.1"/>
    </source>
</evidence>
<feature type="compositionally biased region" description="Basic and acidic residues" evidence="1">
    <location>
        <begin position="471"/>
        <end position="482"/>
    </location>
</feature>
<reference evidence="4" key="1">
    <citation type="journal article" date="2020" name="New Phytol.">
        <title>Comparative genomics reveals dynamic genome evolution in host specialist ectomycorrhizal fungi.</title>
        <authorList>
            <person name="Lofgren L.A."/>
            <person name="Nguyen N.H."/>
            <person name="Vilgalys R."/>
            <person name="Ruytinx J."/>
            <person name="Liao H.L."/>
            <person name="Branco S."/>
            <person name="Kuo A."/>
            <person name="LaButti K."/>
            <person name="Lipzen A."/>
            <person name="Andreopoulos W."/>
            <person name="Pangilinan J."/>
            <person name="Riley R."/>
            <person name="Hundley H."/>
            <person name="Na H."/>
            <person name="Barry K."/>
            <person name="Grigoriev I.V."/>
            <person name="Stajich J.E."/>
            <person name="Kennedy P.G."/>
        </authorList>
    </citation>
    <scope>NUCLEOTIDE SEQUENCE</scope>
    <source>
        <strain evidence="4">FC423</strain>
    </source>
</reference>
<evidence type="ECO:0000256" key="2">
    <source>
        <dbReference type="SAM" id="Phobius"/>
    </source>
</evidence>
<accession>A0A9P7JS47</accession>
<feature type="chain" id="PRO_5040273358" evidence="3">
    <location>
        <begin position="26"/>
        <end position="554"/>
    </location>
</feature>
<feature type="transmembrane region" description="Helical" evidence="2">
    <location>
        <begin position="188"/>
        <end position="212"/>
    </location>
</feature>
<feature type="transmembrane region" description="Helical" evidence="2">
    <location>
        <begin position="224"/>
        <end position="243"/>
    </location>
</feature>
<protein>
    <submittedName>
        <fullName evidence="4">Uncharacterized protein</fullName>
    </submittedName>
</protein>
<keyword evidence="2" id="KW-0812">Transmembrane</keyword>
<dbReference type="Proteomes" id="UP000823399">
    <property type="component" value="Unassembled WGS sequence"/>
</dbReference>
<dbReference type="EMBL" id="JABBWM010000042">
    <property type="protein sequence ID" value="KAG2104051.1"/>
    <property type="molecule type" value="Genomic_DNA"/>
</dbReference>
<keyword evidence="2" id="KW-1133">Transmembrane helix</keyword>
<proteinExistence type="predicted"/>